<evidence type="ECO:0000313" key="1">
    <source>
        <dbReference type="EMBL" id="HIH69030.1"/>
    </source>
</evidence>
<proteinExistence type="predicted"/>
<dbReference type="EMBL" id="DUIH01000002">
    <property type="protein sequence ID" value="HIH69030.1"/>
    <property type="molecule type" value="Genomic_DNA"/>
</dbReference>
<dbReference type="RefSeq" id="WP_042684273.1">
    <property type="nucleotide sequence ID" value="NZ_DUIH01000002.1"/>
</dbReference>
<dbReference type="Pfam" id="PF05834">
    <property type="entry name" value="Lycopene_cycl"/>
    <property type="match status" value="1"/>
</dbReference>
<reference evidence="1" key="1">
    <citation type="journal article" date="2020" name="bioRxiv">
        <title>A rank-normalized archaeal taxonomy based on genome phylogeny resolves widespread incomplete and uneven classifications.</title>
        <authorList>
            <person name="Rinke C."/>
            <person name="Chuvochina M."/>
            <person name="Mussig A.J."/>
            <person name="Chaumeil P.-A."/>
            <person name="Waite D.W."/>
            <person name="Whitman W.B."/>
            <person name="Parks D.H."/>
            <person name="Hugenholtz P."/>
        </authorList>
    </citation>
    <scope>NUCLEOTIDE SEQUENCE</scope>
    <source>
        <strain evidence="1">UBA12518</strain>
    </source>
</reference>
<dbReference type="Gene3D" id="3.50.50.60">
    <property type="entry name" value="FAD/NAD(P)-binding domain"/>
    <property type="match status" value="1"/>
</dbReference>
<name>A0A832RUE8_9EURY</name>
<comment type="caution">
    <text evidence="1">The sequence shown here is derived from an EMBL/GenBank/DDBJ whole genome shotgun (WGS) entry which is preliminary data.</text>
</comment>
<dbReference type="Proteomes" id="UP000600363">
    <property type="component" value="Unassembled WGS sequence"/>
</dbReference>
<dbReference type="PANTHER" id="PTHR42685:SF18">
    <property type="entry name" value="DIGERANYLGERANYLGLYCEROPHOSPHOLIPID REDUCTASE"/>
    <property type="match status" value="1"/>
</dbReference>
<dbReference type="PROSITE" id="PS51257">
    <property type="entry name" value="PROKAR_LIPOPROTEIN"/>
    <property type="match status" value="1"/>
</dbReference>
<protein>
    <submittedName>
        <fullName evidence="1">NAD(P)/FAD-dependent oxidoreductase</fullName>
    </submittedName>
</protein>
<dbReference type="InterPro" id="IPR036188">
    <property type="entry name" value="FAD/NAD-bd_sf"/>
</dbReference>
<dbReference type="PANTHER" id="PTHR42685">
    <property type="entry name" value="GERANYLGERANYL DIPHOSPHATE REDUCTASE"/>
    <property type="match status" value="1"/>
</dbReference>
<organism evidence="1 2">
    <name type="scientific">Methermicoccus shengliensis</name>
    <dbReference type="NCBI Taxonomy" id="660064"/>
    <lineage>
        <taxon>Archaea</taxon>
        <taxon>Methanobacteriati</taxon>
        <taxon>Methanobacteriota</taxon>
        <taxon>Stenosarchaea group</taxon>
        <taxon>Methanomicrobia</taxon>
        <taxon>Methanosarcinales</taxon>
        <taxon>Methermicoccaceae</taxon>
        <taxon>Methermicoccus</taxon>
    </lineage>
</organism>
<evidence type="ECO:0000313" key="2">
    <source>
        <dbReference type="Proteomes" id="UP000600363"/>
    </source>
</evidence>
<dbReference type="InterPro" id="IPR050407">
    <property type="entry name" value="Geranylgeranyl_reductase"/>
</dbReference>
<gene>
    <name evidence="1" type="ORF">HA299_00155</name>
</gene>
<dbReference type="AlphaFoldDB" id="A0A832RUE8"/>
<accession>A0A832RUE8</accession>
<dbReference type="SUPFAM" id="SSF51905">
    <property type="entry name" value="FAD/NAD(P)-binding domain"/>
    <property type="match status" value="1"/>
</dbReference>
<sequence length="386" mass="42043">MDRADVLVIGASPAGMACTLECARLGLATVLVDSKRPDYVPSPANTVFEAMAKKAHMPLEPHLVRRWLKGMVIRSPSGRGIRVDARGCVLHRDRLDAHYIEEAERRGARVLWQHRAERLVVSDGIVEGAVVNGEPMRAAITVVACGVDCGLARLAGISPMRHPHDLAWALEAHVVGEGVGEPEYFEYTVGSVAPGWKATYTPLGGDEATIGVYVRRHGRDVSAFFERHLTRFEAEHGPVRVLSVAKGADPVATLPHELVCGGLMVCGGVCGQSGIAYGIRAGTLAAQTAAEALDKGDVSAAMLRAYVRRWRRELWWEHVVGRLSLEMLRRMRDEEIDALVAALEDYDTSRLRGHPLLKLAGVGMHVVRKSPLLALTLLRKISQGMT</sequence>